<feature type="repeat" description="RCC1" evidence="2">
    <location>
        <begin position="107"/>
        <end position="175"/>
    </location>
</feature>
<evidence type="ECO:0000259" key="3">
    <source>
        <dbReference type="Pfam" id="PF25390"/>
    </source>
</evidence>
<dbReference type="Pfam" id="PF25390">
    <property type="entry name" value="WD40_RLD"/>
    <property type="match status" value="1"/>
</dbReference>
<evidence type="ECO:0000313" key="5">
    <source>
        <dbReference type="Proteomes" id="UP000011083"/>
    </source>
</evidence>
<dbReference type="GeneID" id="14918832"/>
<dbReference type="VEuPathDB" id="AmoebaDB:ACA1_162550"/>
<dbReference type="InterPro" id="IPR051210">
    <property type="entry name" value="Ub_ligase/GEF_domain"/>
</dbReference>
<keyword evidence="5" id="KW-1185">Reference proteome</keyword>
<feature type="repeat" description="RCC1" evidence="2">
    <location>
        <begin position="176"/>
        <end position="226"/>
    </location>
</feature>
<dbReference type="OrthoDB" id="8068875at2759"/>
<feature type="domain" description="RCC1-like" evidence="3">
    <location>
        <begin position="47"/>
        <end position="341"/>
    </location>
</feature>
<dbReference type="STRING" id="1257118.L8GYL4"/>
<dbReference type="InterPro" id="IPR058923">
    <property type="entry name" value="RCC1-like_dom"/>
</dbReference>
<evidence type="ECO:0000313" key="4">
    <source>
        <dbReference type="EMBL" id="ELR18070.1"/>
    </source>
</evidence>
<sequence>MEDERHNIEVALVDKELMHIVFGFLRFTDLASISAVCRASEVTRVLIRGRVLSIGTVGHAGLGYCLLDPAPMRWRMISALASETIVHIATTPEKYDRHHTLAVTRSGAVYAFGDATDGKLGLGEGHTTGISYTPQIVSALLSEKIIKTIGSNDSVKPFIVDLWCGRAVTLLLDSEGTLYSFGVASSLGRESADSRSGRPLPLQFPAGVKIKSAAMGYNHGLAITTQGEVYSWGSGVHGRLGHGDEQDANAPRLISALASAKATQVACGPEHSLVLTEDNTLYTFGRVVKGQLGYVEGAVESVPWVVEDVAGLGVISAISAAAGQSAVLFESGRVMGLGCGELKKENWLVPAQLVAGEDSVFLVC</sequence>
<dbReference type="PROSITE" id="PS00626">
    <property type="entry name" value="RCC1_2"/>
    <property type="match status" value="1"/>
</dbReference>
<dbReference type="SUPFAM" id="SSF50985">
    <property type="entry name" value="RCC1/BLIP-II"/>
    <property type="match status" value="1"/>
</dbReference>
<feature type="repeat" description="RCC1" evidence="2">
    <location>
        <begin position="227"/>
        <end position="278"/>
    </location>
</feature>
<dbReference type="EMBL" id="KB007961">
    <property type="protein sequence ID" value="ELR18070.1"/>
    <property type="molecule type" value="Genomic_DNA"/>
</dbReference>
<accession>L8GYL4</accession>
<dbReference type="RefSeq" id="XP_004340089.1">
    <property type="nucleotide sequence ID" value="XM_004340041.1"/>
</dbReference>
<dbReference type="PRINTS" id="PR00633">
    <property type="entry name" value="RCCNDNSATION"/>
</dbReference>
<keyword evidence="1" id="KW-0677">Repeat</keyword>
<name>L8GYL4_ACACF</name>
<evidence type="ECO:0000256" key="2">
    <source>
        <dbReference type="PROSITE-ProRule" id="PRU00235"/>
    </source>
</evidence>
<dbReference type="Proteomes" id="UP000011083">
    <property type="component" value="Unassembled WGS sequence"/>
</dbReference>
<dbReference type="PROSITE" id="PS50012">
    <property type="entry name" value="RCC1_3"/>
    <property type="match status" value="4"/>
</dbReference>
<dbReference type="InterPro" id="IPR009091">
    <property type="entry name" value="RCC1/BLIP-II"/>
</dbReference>
<evidence type="ECO:0000256" key="1">
    <source>
        <dbReference type="ARBA" id="ARBA00022737"/>
    </source>
</evidence>
<dbReference type="PANTHER" id="PTHR22870:SF408">
    <property type="entry name" value="OS09G0560450 PROTEIN"/>
    <property type="match status" value="1"/>
</dbReference>
<dbReference type="Gene3D" id="2.130.10.30">
    <property type="entry name" value="Regulator of chromosome condensation 1/beta-lactamase-inhibitor protein II"/>
    <property type="match status" value="2"/>
</dbReference>
<dbReference type="InterPro" id="IPR000408">
    <property type="entry name" value="Reg_chr_condens"/>
</dbReference>
<organism evidence="4 5">
    <name type="scientific">Acanthamoeba castellanii (strain ATCC 30010 / Neff)</name>
    <dbReference type="NCBI Taxonomy" id="1257118"/>
    <lineage>
        <taxon>Eukaryota</taxon>
        <taxon>Amoebozoa</taxon>
        <taxon>Discosea</taxon>
        <taxon>Longamoebia</taxon>
        <taxon>Centramoebida</taxon>
        <taxon>Acanthamoebidae</taxon>
        <taxon>Acanthamoeba</taxon>
    </lineage>
</organism>
<reference evidence="4 5" key="1">
    <citation type="journal article" date="2013" name="Genome Biol.">
        <title>Genome of Acanthamoeba castellanii highlights extensive lateral gene transfer and early evolution of tyrosine kinase signaling.</title>
        <authorList>
            <person name="Clarke M."/>
            <person name="Lohan A.J."/>
            <person name="Liu B."/>
            <person name="Lagkouvardos I."/>
            <person name="Roy S."/>
            <person name="Zafar N."/>
            <person name="Bertelli C."/>
            <person name="Schilde C."/>
            <person name="Kianianmomeni A."/>
            <person name="Burglin T.R."/>
            <person name="Frech C."/>
            <person name="Turcotte B."/>
            <person name="Kopec K.O."/>
            <person name="Synnott J.M."/>
            <person name="Choo C."/>
            <person name="Paponov I."/>
            <person name="Finkler A."/>
            <person name="Soon Heng Tan C."/>
            <person name="Hutchins A.P."/>
            <person name="Weinmeier T."/>
            <person name="Rattei T."/>
            <person name="Chu J.S."/>
            <person name="Gimenez G."/>
            <person name="Irimia M."/>
            <person name="Rigden D.J."/>
            <person name="Fitzpatrick D.A."/>
            <person name="Lorenzo-Morales J."/>
            <person name="Bateman A."/>
            <person name="Chiu C.H."/>
            <person name="Tang P."/>
            <person name="Hegemann P."/>
            <person name="Fromm H."/>
            <person name="Raoult D."/>
            <person name="Greub G."/>
            <person name="Miranda-Saavedra D."/>
            <person name="Chen N."/>
            <person name="Nash P."/>
            <person name="Ginger M.L."/>
            <person name="Horn M."/>
            <person name="Schaap P."/>
            <person name="Caler L."/>
            <person name="Loftus B."/>
        </authorList>
    </citation>
    <scope>NUCLEOTIDE SEQUENCE [LARGE SCALE GENOMIC DNA]</scope>
    <source>
        <strain evidence="4 5">Neff</strain>
    </source>
</reference>
<dbReference type="KEGG" id="acan:ACA1_162550"/>
<gene>
    <name evidence="4" type="ORF">ACA1_162550</name>
</gene>
<dbReference type="PANTHER" id="PTHR22870">
    <property type="entry name" value="REGULATOR OF CHROMOSOME CONDENSATION"/>
    <property type="match status" value="1"/>
</dbReference>
<feature type="repeat" description="RCC1" evidence="2">
    <location>
        <begin position="279"/>
        <end position="331"/>
    </location>
</feature>
<proteinExistence type="predicted"/>
<protein>
    <submittedName>
        <fullName evidence="4">Regulator of chromosome condensation (RCC1) repeat-containing protein</fullName>
    </submittedName>
</protein>
<dbReference type="AlphaFoldDB" id="L8GYL4"/>